<dbReference type="OrthoDB" id="5121489at2"/>
<keyword evidence="2" id="KW-1185">Reference proteome</keyword>
<dbReference type="Proteomes" id="UP000298218">
    <property type="component" value="Unassembled WGS sequence"/>
</dbReference>
<evidence type="ECO:0000313" key="1">
    <source>
        <dbReference type="EMBL" id="TFD76305.1"/>
    </source>
</evidence>
<name>A0A4Y8KLA1_9MICO</name>
<dbReference type="EMBL" id="SOHQ01000038">
    <property type="protein sequence ID" value="TFD76305.1"/>
    <property type="molecule type" value="Genomic_DNA"/>
</dbReference>
<dbReference type="AlphaFoldDB" id="A0A4Y8KLA1"/>
<dbReference type="PROSITE" id="PS51257">
    <property type="entry name" value="PROKAR_LIPOPROTEIN"/>
    <property type="match status" value="1"/>
</dbReference>
<accession>A0A4Y8KLA1</accession>
<protein>
    <submittedName>
        <fullName evidence="1">Uncharacterized protein</fullName>
    </submittedName>
</protein>
<dbReference type="RefSeq" id="WP_134173319.1">
    <property type="nucleotide sequence ID" value="NZ_SODI01000001.1"/>
</dbReference>
<gene>
    <name evidence="1" type="ORF">E3T53_13940</name>
</gene>
<reference evidence="1 2" key="1">
    <citation type="submission" date="2019-03" db="EMBL/GenBank/DDBJ databases">
        <title>Genomics of glacier-inhabiting Cryobacterium strains.</title>
        <authorList>
            <person name="Liu Q."/>
            <person name="Xin Y.-H."/>
        </authorList>
    </citation>
    <scope>NUCLEOTIDE SEQUENCE [LARGE SCALE GENOMIC DNA]</scope>
    <source>
        <strain evidence="1 2">CGMCC 1.4292</strain>
    </source>
</reference>
<organism evidence="1 2">
    <name type="scientific">Cryobacterium psychrophilum</name>
    <dbReference type="NCBI Taxonomy" id="41988"/>
    <lineage>
        <taxon>Bacteria</taxon>
        <taxon>Bacillati</taxon>
        <taxon>Actinomycetota</taxon>
        <taxon>Actinomycetes</taxon>
        <taxon>Micrococcales</taxon>
        <taxon>Microbacteriaceae</taxon>
        <taxon>Cryobacterium</taxon>
    </lineage>
</organism>
<comment type="caution">
    <text evidence="1">The sequence shown here is derived from an EMBL/GenBank/DDBJ whole genome shotgun (WGS) entry which is preliminary data.</text>
</comment>
<evidence type="ECO:0000313" key="2">
    <source>
        <dbReference type="Proteomes" id="UP000298218"/>
    </source>
</evidence>
<proteinExistence type="predicted"/>
<sequence>MSRTFAQIGAAALLCVIPLALGGCSLLDNHRSLTLRTVMDAEYDAPDTTSNPVEMTRTACGQELGCVEAYDTDEATYIRFESRDRAAEYGSSLDDGFVVNYIVMDFAGKDGTSPQHQRSAMEVLAGTWQDYHGTFPDR</sequence>